<dbReference type="Pfam" id="PF07504">
    <property type="entry name" value="FTP"/>
    <property type="match status" value="1"/>
</dbReference>
<dbReference type="GO" id="GO:0046872">
    <property type="term" value="F:metal ion binding"/>
    <property type="evidence" value="ECO:0007669"/>
    <property type="project" value="UniProtKB-KW"/>
</dbReference>
<dbReference type="PANTHER" id="PTHR33478">
    <property type="entry name" value="EXTRACELLULAR METALLOPROTEINASE MEP"/>
    <property type="match status" value="1"/>
</dbReference>
<gene>
    <name evidence="7" type="ORF">BB561_004728</name>
</gene>
<dbReference type="GO" id="GO:0008237">
    <property type="term" value="F:metallopeptidase activity"/>
    <property type="evidence" value="ECO:0007669"/>
    <property type="project" value="UniProtKB-KW"/>
</dbReference>
<keyword evidence="2" id="KW-0479">Metal-binding</keyword>
<feature type="domain" description="FTP" evidence="6">
    <location>
        <begin position="62"/>
        <end position="111"/>
    </location>
</feature>
<dbReference type="PANTHER" id="PTHR33478:SF1">
    <property type="entry name" value="EXTRACELLULAR METALLOPROTEINASE MEP"/>
    <property type="match status" value="1"/>
</dbReference>
<dbReference type="Proteomes" id="UP000245383">
    <property type="component" value="Unassembled WGS sequence"/>
</dbReference>
<keyword evidence="3" id="KW-0378">Hydrolase</keyword>
<evidence type="ECO:0000259" key="6">
    <source>
        <dbReference type="Pfam" id="PF07504"/>
    </source>
</evidence>
<evidence type="ECO:0000256" key="1">
    <source>
        <dbReference type="ARBA" id="ARBA00022670"/>
    </source>
</evidence>
<accession>A0A2T9YEK4</accession>
<dbReference type="InterPro" id="IPR011096">
    <property type="entry name" value="FTP_domain"/>
</dbReference>
<name>A0A2T9YEK4_9FUNG</name>
<evidence type="ECO:0000256" key="2">
    <source>
        <dbReference type="ARBA" id="ARBA00022723"/>
    </source>
</evidence>
<evidence type="ECO:0000313" key="7">
    <source>
        <dbReference type="EMBL" id="PVU90771.1"/>
    </source>
</evidence>
<evidence type="ECO:0000256" key="4">
    <source>
        <dbReference type="ARBA" id="ARBA00022833"/>
    </source>
</evidence>
<proteinExistence type="predicted"/>
<reference evidence="7 8" key="1">
    <citation type="journal article" date="2018" name="MBio">
        <title>Comparative Genomics Reveals the Core Gene Toolbox for the Fungus-Insect Symbiosis.</title>
        <authorList>
            <person name="Wang Y."/>
            <person name="Stata M."/>
            <person name="Wang W."/>
            <person name="Stajich J.E."/>
            <person name="White M.M."/>
            <person name="Moncalvo J.M."/>
        </authorList>
    </citation>
    <scope>NUCLEOTIDE SEQUENCE [LARGE SCALE GENOMIC DNA]</scope>
    <source>
        <strain evidence="7 8">SWE-8-4</strain>
    </source>
</reference>
<evidence type="ECO:0000313" key="8">
    <source>
        <dbReference type="Proteomes" id="UP000245383"/>
    </source>
</evidence>
<dbReference type="OrthoDB" id="3227768at2759"/>
<keyword evidence="8" id="KW-1185">Reference proteome</keyword>
<dbReference type="AlphaFoldDB" id="A0A2T9YEK4"/>
<dbReference type="EMBL" id="MBFR01000239">
    <property type="protein sequence ID" value="PVU90771.1"/>
    <property type="molecule type" value="Genomic_DNA"/>
</dbReference>
<sequence>MDTNTRIQNFGPSLIKQRKHFNYSMDTTINKDNISNKENIGVEEAKFIGFRHIYVTLGLEENDFVVKNAYQSSSNGITHIYLKQIINGIEITNSDININIDRRGRVITMGSTAYIKPTAADNMIEEDSGGQHRTSNNQNILDLGKDNDFSDPRNTYIRDIMASADLRLASVSKAIKILARHLDKNIDLETSGFTDSASTDIHGDIIYAVKGVPTNFTRDGQVVYKPAYIQLDSGKLESVWDLQVKQNTNWWNAFVSTRDGKVVSLINWTTYD</sequence>
<evidence type="ECO:0000256" key="3">
    <source>
        <dbReference type="ARBA" id="ARBA00022801"/>
    </source>
</evidence>
<keyword evidence="4" id="KW-0862">Zinc</keyword>
<organism evidence="7 8">
    <name type="scientific">Smittium simulii</name>
    <dbReference type="NCBI Taxonomy" id="133385"/>
    <lineage>
        <taxon>Eukaryota</taxon>
        <taxon>Fungi</taxon>
        <taxon>Fungi incertae sedis</taxon>
        <taxon>Zoopagomycota</taxon>
        <taxon>Kickxellomycotina</taxon>
        <taxon>Harpellomycetes</taxon>
        <taxon>Harpellales</taxon>
        <taxon>Legeriomycetaceae</taxon>
        <taxon>Smittium</taxon>
    </lineage>
</organism>
<dbReference type="InterPro" id="IPR050371">
    <property type="entry name" value="Fungal_virulence_M36"/>
</dbReference>
<protein>
    <recommendedName>
        <fullName evidence="6">FTP domain-containing protein</fullName>
    </recommendedName>
</protein>
<keyword evidence="5" id="KW-0482">Metalloprotease</keyword>
<comment type="caution">
    <text evidence="7">The sequence shown here is derived from an EMBL/GenBank/DDBJ whole genome shotgun (WGS) entry which is preliminary data.</text>
</comment>
<keyword evidence="1" id="KW-0645">Protease</keyword>
<dbReference type="GO" id="GO:0006508">
    <property type="term" value="P:proteolysis"/>
    <property type="evidence" value="ECO:0007669"/>
    <property type="project" value="UniProtKB-KW"/>
</dbReference>
<evidence type="ECO:0000256" key="5">
    <source>
        <dbReference type="ARBA" id="ARBA00023049"/>
    </source>
</evidence>